<evidence type="ECO:0000313" key="5">
    <source>
        <dbReference type="EMBL" id="SDE00525.1"/>
    </source>
</evidence>
<dbReference type="EMBL" id="JAWNFU010000004">
    <property type="protein sequence ID" value="MDY5153895.1"/>
    <property type="molecule type" value="Genomic_DNA"/>
</dbReference>
<organism evidence="5 6">
    <name type="scientific">Actinobaculum suis</name>
    <dbReference type="NCBI Taxonomy" id="1657"/>
    <lineage>
        <taxon>Bacteria</taxon>
        <taxon>Bacillati</taxon>
        <taxon>Actinomycetota</taxon>
        <taxon>Actinomycetes</taxon>
        <taxon>Actinomycetales</taxon>
        <taxon>Actinomycetaceae</taxon>
        <taxon>Actinobaculum</taxon>
    </lineage>
</organism>
<dbReference type="InterPro" id="IPR036779">
    <property type="entry name" value="LysM_dom_sf"/>
</dbReference>
<dbReference type="Proteomes" id="UP000182744">
    <property type="component" value="Unassembled WGS sequence"/>
</dbReference>
<dbReference type="Gene3D" id="3.10.350.10">
    <property type="entry name" value="LysM domain"/>
    <property type="match status" value="1"/>
</dbReference>
<protein>
    <submittedName>
        <fullName evidence="5">LysM domain-containing protein</fullName>
    </submittedName>
    <submittedName>
        <fullName evidence="4">LysM peptidoglycan-binding domain-containing protein</fullName>
    </submittedName>
</protein>
<dbReference type="RefSeq" id="WP_074660607.1">
    <property type="nucleotide sequence ID" value="NZ_FNAU01000001.1"/>
</dbReference>
<keyword evidence="2" id="KW-0472">Membrane</keyword>
<evidence type="ECO:0000313" key="6">
    <source>
        <dbReference type="Proteomes" id="UP000182744"/>
    </source>
</evidence>
<keyword evidence="2" id="KW-1133">Transmembrane helix</keyword>
<keyword evidence="6" id="KW-1185">Reference proteome</keyword>
<dbReference type="PROSITE" id="PS51782">
    <property type="entry name" value="LYSM"/>
    <property type="match status" value="1"/>
</dbReference>
<gene>
    <name evidence="4" type="ORF">R6G71_07565</name>
    <name evidence="5" type="ORF">SAMN05421878_10170</name>
</gene>
<evidence type="ECO:0000259" key="3">
    <source>
        <dbReference type="PROSITE" id="PS51782"/>
    </source>
</evidence>
<evidence type="ECO:0000256" key="2">
    <source>
        <dbReference type="SAM" id="Phobius"/>
    </source>
</evidence>
<keyword evidence="2" id="KW-0812">Transmembrane</keyword>
<feature type="domain" description="LysM" evidence="3">
    <location>
        <begin position="151"/>
        <end position="200"/>
    </location>
</feature>
<feature type="transmembrane region" description="Helical" evidence="2">
    <location>
        <begin position="124"/>
        <end position="147"/>
    </location>
</feature>
<reference evidence="4" key="3">
    <citation type="submission" date="2023-10" db="EMBL/GenBank/DDBJ databases">
        <title>Whole Genome based description of the genera Actinobaculum and Actinotignum reveals a complex phylogenetic relationship within the species included in the genus Actinotignum.</title>
        <authorList>
            <person name="Jensen C.S."/>
            <person name="Dargis R."/>
            <person name="Kemp M."/>
            <person name="Christensen J.J."/>
        </authorList>
    </citation>
    <scope>NUCLEOTIDE SEQUENCE</scope>
    <source>
        <strain evidence="4">Actinobaculum_suis_CCUG19206T</strain>
    </source>
</reference>
<accession>A0A1G6ZFA0</accession>
<feature type="region of interest" description="Disordered" evidence="1">
    <location>
        <begin position="38"/>
        <end position="87"/>
    </location>
</feature>
<dbReference type="SMART" id="SM00257">
    <property type="entry name" value="LysM"/>
    <property type="match status" value="1"/>
</dbReference>
<dbReference type="AlphaFoldDB" id="A0A1G6ZFA0"/>
<evidence type="ECO:0000313" key="4">
    <source>
        <dbReference type="EMBL" id="MDY5153895.1"/>
    </source>
</evidence>
<dbReference type="Pfam" id="PF01476">
    <property type="entry name" value="LysM"/>
    <property type="match status" value="1"/>
</dbReference>
<dbReference type="InterPro" id="IPR018392">
    <property type="entry name" value="LysM"/>
</dbReference>
<evidence type="ECO:0000256" key="1">
    <source>
        <dbReference type="SAM" id="MobiDB-lite"/>
    </source>
</evidence>
<reference evidence="5" key="1">
    <citation type="submission" date="2016-10" db="EMBL/GenBank/DDBJ databases">
        <authorList>
            <person name="de Groot N.N."/>
        </authorList>
    </citation>
    <scope>NUCLEOTIDE SEQUENCE [LARGE SCALE GENOMIC DNA]</scope>
    <source>
        <strain evidence="5">DSM 20639</strain>
    </source>
</reference>
<reference evidence="6" key="2">
    <citation type="submission" date="2016-10" db="EMBL/GenBank/DDBJ databases">
        <authorList>
            <person name="Varghese N."/>
        </authorList>
    </citation>
    <scope>NUCLEOTIDE SEQUENCE [LARGE SCALE GENOMIC DNA]</scope>
    <source>
        <strain evidence="6">DSM 20639</strain>
    </source>
</reference>
<dbReference type="CDD" id="cd00118">
    <property type="entry name" value="LysM"/>
    <property type="match status" value="1"/>
</dbReference>
<dbReference type="Proteomes" id="UP001273799">
    <property type="component" value="Unassembled WGS sequence"/>
</dbReference>
<sequence length="203" mass="21146">MSVAEVLRYEDQEAPVRRVAPAPQLRLVPPLAAADKNPAAQSFASGKAGKDAANGQAVNKHAARGQVARGQVARGHSEPEDSERGHAVRGYAVRRRVVRGYVAPGYSVRGIADLERTVLAGMKAALYVFVAAVVLSMGLLIGSVFGVESGGAVTVQTGDTLSSIAAQIVDAPDHATALADLQRINGLSSEQLMPGQVLQIPAY</sequence>
<feature type="compositionally biased region" description="Basic and acidic residues" evidence="1">
    <location>
        <begin position="75"/>
        <end position="86"/>
    </location>
</feature>
<dbReference type="EMBL" id="FNAU01000001">
    <property type="protein sequence ID" value="SDE00525.1"/>
    <property type="molecule type" value="Genomic_DNA"/>
</dbReference>
<name>A0A1G6ZFA0_9ACTO</name>
<dbReference type="SUPFAM" id="SSF54106">
    <property type="entry name" value="LysM domain"/>
    <property type="match status" value="1"/>
</dbReference>
<proteinExistence type="predicted"/>